<dbReference type="EMBL" id="JACIIV010000004">
    <property type="protein sequence ID" value="MBB6226548.1"/>
    <property type="molecule type" value="Genomic_DNA"/>
</dbReference>
<feature type="region of interest" description="Disordered" evidence="1">
    <location>
        <begin position="112"/>
        <end position="135"/>
    </location>
</feature>
<keyword evidence="2" id="KW-0812">Transmembrane</keyword>
<proteinExistence type="predicted"/>
<evidence type="ECO:0000313" key="3">
    <source>
        <dbReference type="EMBL" id="MBB6226548.1"/>
    </source>
</evidence>
<reference evidence="3 4" key="1">
    <citation type="submission" date="2020-08" db="EMBL/GenBank/DDBJ databases">
        <title>Genomic Encyclopedia of Type Strains, Phase IV (KMG-IV): sequencing the most valuable type-strain genomes for metagenomic binning, comparative biology and taxonomic classification.</title>
        <authorList>
            <person name="Goeker M."/>
        </authorList>
    </citation>
    <scope>NUCLEOTIDE SEQUENCE [LARGE SCALE GENOMIC DNA]</scope>
    <source>
        <strain evidence="3 4">DSM 102189</strain>
    </source>
</reference>
<evidence type="ECO:0000313" key="4">
    <source>
        <dbReference type="Proteomes" id="UP000538147"/>
    </source>
</evidence>
<keyword evidence="2" id="KW-0472">Membrane</keyword>
<accession>A0A841LC33</accession>
<name>A0A841LC33_9SPHN</name>
<keyword evidence="2" id="KW-1133">Transmembrane helix</keyword>
<sequence length="153" mass="15990">MTRERALEIVGAYGADPARWPAAERTALLALAAQDADVATAMAEARELDAMLGDWAGDVPLRQFEAQALLPARTVPVAASRRPFLRWAGGGAVAAAFATVLVLGVPGMPPEPQPRTATNVSPELPLGSASDSTEPLDGFALIFTPTADEEELI</sequence>
<dbReference type="AlphaFoldDB" id="A0A841LC33"/>
<evidence type="ECO:0000256" key="1">
    <source>
        <dbReference type="SAM" id="MobiDB-lite"/>
    </source>
</evidence>
<feature type="transmembrane region" description="Helical" evidence="2">
    <location>
        <begin position="84"/>
        <end position="105"/>
    </location>
</feature>
<dbReference type="RefSeq" id="WP_184195460.1">
    <property type="nucleotide sequence ID" value="NZ_BMOX01000186.1"/>
</dbReference>
<protein>
    <submittedName>
        <fullName evidence="3">Ferric-dicitrate binding protein FerR (Iron transport regulator)</fullName>
    </submittedName>
</protein>
<keyword evidence="4" id="KW-1185">Reference proteome</keyword>
<comment type="caution">
    <text evidence="3">The sequence shown here is derived from an EMBL/GenBank/DDBJ whole genome shotgun (WGS) entry which is preliminary data.</text>
</comment>
<evidence type="ECO:0000256" key="2">
    <source>
        <dbReference type="SAM" id="Phobius"/>
    </source>
</evidence>
<gene>
    <name evidence="3" type="ORF">FHS79_000705</name>
</gene>
<dbReference type="Proteomes" id="UP000538147">
    <property type="component" value="Unassembled WGS sequence"/>
</dbReference>
<organism evidence="3 4">
    <name type="scientific">Polymorphobacter multimanifer</name>
    <dbReference type="NCBI Taxonomy" id="1070431"/>
    <lineage>
        <taxon>Bacteria</taxon>
        <taxon>Pseudomonadati</taxon>
        <taxon>Pseudomonadota</taxon>
        <taxon>Alphaproteobacteria</taxon>
        <taxon>Sphingomonadales</taxon>
        <taxon>Sphingosinicellaceae</taxon>
        <taxon>Polymorphobacter</taxon>
    </lineage>
</organism>